<keyword evidence="2" id="KW-1185">Reference proteome</keyword>
<sequence length="150" mass="16711">MRLDNLTMSLPAELPHVPPKLEDYVNSELSCSFGYECVAPRAQKSRFCARHGLIIIELAESDEFGPRCLSTFVAYEGVVFSLPRDSAKAAIVKGTLRRLRSAKPADVWLGDSEGIVYKEGLAVLHTEVELVNLRGPIWYITSTRAAWETE</sequence>
<dbReference type="Proteomes" id="UP000799771">
    <property type="component" value="Unassembled WGS sequence"/>
</dbReference>
<evidence type="ECO:0000313" key="1">
    <source>
        <dbReference type="EMBL" id="KAF2123540.1"/>
    </source>
</evidence>
<protein>
    <submittedName>
        <fullName evidence="1">Uncharacterized protein</fullName>
    </submittedName>
</protein>
<evidence type="ECO:0000313" key="2">
    <source>
        <dbReference type="Proteomes" id="UP000799771"/>
    </source>
</evidence>
<dbReference type="AlphaFoldDB" id="A0A6A5ZV73"/>
<reference evidence="1" key="1">
    <citation type="journal article" date="2020" name="Stud. Mycol.">
        <title>101 Dothideomycetes genomes: a test case for predicting lifestyles and emergence of pathogens.</title>
        <authorList>
            <person name="Haridas S."/>
            <person name="Albert R."/>
            <person name="Binder M."/>
            <person name="Bloem J."/>
            <person name="Labutti K."/>
            <person name="Salamov A."/>
            <person name="Andreopoulos B."/>
            <person name="Baker S."/>
            <person name="Barry K."/>
            <person name="Bills G."/>
            <person name="Bluhm B."/>
            <person name="Cannon C."/>
            <person name="Castanera R."/>
            <person name="Culley D."/>
            <person name="Daum C."/>
            <person name="Ezra D."/>
            <person name="Gonzalez J."/>
            <person name="Henrissat B."/>
            <person name="Kuo A."/>
            <person name="Liang C."/>
            <person name="Lipzen A."/>
            <person name="Lutzoni F."/>
            <person name="Magnuson J."/>
            <person name="Mondo S."/>
            <person name="Nolan M."/>
            <person name="Ohm R."/>
            <person name="Pangilinan J."/>
            <person name="Park H.-J."/>
            <person name="Ramirez L."/>
            <person name="Alfaro M."/>
            <person name="Sun H."/>
            <person name="Tritt A."/>
            <person name="Yoshinaga Y."/>
            <person name="Zwiers L.-H."/>
            <person name="Turgeon B."/>
            <person name="Goodwin S."/>
            <person name="Spatafora J."/>
            <person name="Crous P."/>
            <person name="Grigoriev I."/>
        </authorList>
    </citation>
    <scope>NUCLEOTIDE SEQUENCE</scope>
    <source>
        <strain evidence="1">CBS 119687</strain>
    </source>
</reference>
<organism evidence="1 2">
    <name type="scientific">Dothidotthia symphoricarpi CBS 119687</name>
    <dbReference type="NCBI Taxonomy" id="1392245"/>
    <lineage>
        <taxon>Eukaryota</taxon>
        <taxon>Fungi</taxon>
        <taxon>Dikarya</taxon>
        <taxon>Ascomycota</taxon>
        <taxon>Pezizomycotina</taxon>
        <taxon>Dothideomycetes</taxon>
        <taxon>Pleosporomycetidae</taxon>
        <taxon>Pleosporales</taxon>
        <taxon>Dothidotthiaceae</taxon>
        <taxon>Dothidotthia</taxon>
    </lineage>
</organism>
<dbReference type="EMBL" id="ML977526">
    <property type="protein sequence ID" value="KAF2123540.1"/>
    <property type="molecule type" value="Genomic_DNA"/>
</dbReference>
<name>A0A6A5ZV73_9PLEO</name>
<accession>A0A6A5ZV73</accession>
<gene>
    <name evidence="1" type="ORF">P153DRAFT_413502</name>
</gene>
<proteinExistence type="predicted"/>
<dbReference type="RefSeq" id="XP_033517934.1">
    <property type="nucleotide sequence ID" value="XM_033672125.1"/>
</dbReference>
<dbReference type="GeneID" id="54412557"/>